<evidence type="ECO:0000256" key="2">
    <source>
        <dbReference type="SAM" id="Phobius"/>
    </source>
</evidence>
<organism evidence="3 4">
    <name type="scientific">Ascochyta lentis</name>
    <dbReference type="NCBI Taxonomy" id="205686"/>
    <lineage>
        <taxon>Eukaryota</taxon>
        <taxon>Fungi</taxon>
        <taxon>Dikarya</taxon>
        <taxon>Ascomycota</taxon>
        <taxon>Pezizomycotina</taxon>
        <taxon>Dothideomycetes</taxon>
        <taxon>Pleosporomycetidae</taxon>
        <taxon>Pleosporales</taxon>
        <taxon>Pleosporineae</taxon>
        <taxon>Didymellaceae</taxon>
        <taxon>Ascochyta</taxon>
    </lineage>
</organism>
<keyword evidence="2" id="KW-0472">Membrane</keyword>
<proteinExistence type="predicted"/>
<gene>
    <name evidence="3" type="ORF">EKO04_007080</name>
</gene>
<protein>
    <submittedName>
        <fullName evidence="3">Uncharacterized protein</fullName>
    </submittedName>
</protein>
<reference evidence="3" key="1">
    <citation type="submission" date="2018-12" db="EMBL/GenBank/DDBJ databases">
        <authorList>
            <person name="Syme R.A."/>
            <person name="Farfan-Caceres L."/>
            <person name="Lichtenzveig J."/>
        </authorList>
    </citation>
    <scope>NUCLEOTIDE SEQUENCE</scope>
    <source>
        <strain evidence="3">Al4</strain>
    </source>
</reference>
<reference evidence="3" key="2">
    <citation type="submission" date="2020-09" db="EMBL/GenBank/DDBJ databases">
        <title>Reference genome assembly for Australian Ascochyta lentis isolate Al4.</title>
        <authorList>
            <person name="Lee R.C."/>
            <person name="Farfan-Caceres L.M."/>
            <person name="Debler J.W."/>
            <person name="Williams A.H."/>
            <person name="Henares B.M."/>
        </authorList>
    </citation>
    <scope>NUCLEOTIDE SEQUENCE</scope>
    <source>
        <strain evidence="3">Al4</strain>
    </source>
</reference>
<keyword evidence="4" id="KW-1185">Reference proteome</keyword>
<evidence type="ECO:0000313" key="4">
    <source>
        <dbReference type="Proteomes" id="UP000651452"/>
    </source>
</evidence>
<feature type="region of interest" description="Disordered" evidence="1">
    <location>
        <begin position="91"/>
        <end position="129"/>
    </location>
</feature>
<dbReference type="EMBL" id="RZGK01000012">
    <property type="protein sequence ID" value="KAF9695035.1"/>
    <property type="molecule type" value="Genomic_DNA"/>
</dbReference>
<name>A0A8H7MHM1_9PLEO</name>
<comment type="caution">
    <text evidence="3">The sequence shown here is derived from an EMBL/GenBank/DDBJ whole genome shotgun (WGS) entry which is preliminary data.</text>
</comment>
<keyword evidence="2" id="KW-1133">Transmembrane helix</keyword>
<dbReference type="OrthoDB" id="5358884at2759"/>
<dbReference type="Proteomes" id="UP000651452">
    <property type="component" value="Unassembled WGS sequence"/>
</dbReference>
<evidence type="ECO:0000256" key="1">
    <source>
        <dbReference type="SAM" id="MobiDB-lite"/>
    </source>
</evidence>
<feature type="transmembrane region" description="Helical" evidence="2">
    <location>
        <begin position="66"/>
        <end position="85"/>
    </location>
</feature>
<sequence>MQFSKPTSSHDDLPEAVAHTEASTYKYSVPEHSAPHGVHSSKEVVHQDLVTSKAGNGRRWTRWPLLLLYGLLIAIIAGVIGRFIGKRIANNSNNNNSKVNNNDSNNNKNDTFVNSESPNPSNSSSNNSTLARILPIPTTGCSSISEQKYLASVSALWKVDYTTMCGTRWTDPQLTALSAATPSDCIEACQSYNAAEPPNAQVCLGASFVPRWWNQTLAMEQKNEPFNCFLMENNTIINRNQLGFEVVALCLKDACRGLIGG</sequence>
<keyword evidence="2" id="KW-0812">Transmembrane</keyword>
<accession>A0A8H7MHM1</accession>
<feature type="compositionally biased region" description="Low complexity" evidence="1">
    <location>
        <begin position="91"/>
        <end position="128"/>
    </location>
</feature>
<evidence type="ECO:0000313" key="3">
    <source>
        <dbReference type="EMBL" id="KAF9695035.1"/>
    </source>
</evidence>
<dbReference type="AlphaFoldDB" id="A0A8H7MHM1"/>